<sequence>MNAKLTRERHCWRISHIDRNGSGNRSSTRQSWVMPDKGRRSRFSTGPLSRTEDSSGDPPASESRGLPPPAAGLNSVSSGVKRKVRSCGISNARKCALTSESGATKSVTTCKRTIRPRHGRMRVSSSALQKSLIRNRQTPSAWPHDLCRYTSSFSGGSNGDAVTRDHSSARRSAAARHRRLTWDSAISRGGVADGKAAGWGNCRTPAWNMSCRMSSGMRASMHPSESCAAPLQRDASSSARMIFNLGDRSARVHFDEIGPDLPTPANYLTCTGRISTGKTTWWDRDDRWDGMGSSSIIDSAEDKNPIWVA</sequence>
<reference evidence="2" key="1">
    <citation type="submission" date="2023-11" db="EMBL/GenBank/DDBJ databases">
        <authorList>
            <person name="De Vega J J."/>
            <person name="De Vega J J."/>
        </authorList>
    </citation>
    <scope>NUCLEOTIDE SEQUENCE</scope>
</reference>
<keyword evidence="3" id="KW-1185">Reference proteome</keyword>
<dbReference type="EMBL" id="CAVNYO010000149">
    <property type="protein sequence ID" value="CAK5269482.1"/>
    <property type="molecule type" value="Genomic_DNA"/>
</dbReference>
<gene>
    <name evidence="2" type="ORF">MYCIT1_LOCUS13230</name>
</gene>
<feature type="region of interest" description="Disordered" evidence="1">
    <location>
        <begin position="17"/>
        <end position="80"/>
    </location>
</feature>
<dbReference type="AlphaFoldDB" id="A0AAD2H5I7"/>
<evidence type="ECO:0000313" key="3">
    <source>
        <dbReference type="Proteomes" id="UP001295794"/>
    </source>
</evidence>
<name>A0AAD2H5I7_9AGAR</name>
<protein>
    <submittedName>
        <fullName evidence="2">Uncharacterized protein</fullName>
    </submittedName>
</protein>
<evidence type="ECO:0000313" key="2">
    <source>
        <dbReference type="EMBL" id="CAK5269482.1"/>
    </source>
</evidence>
<accession>A0AAD2H5I7</accession>
<dbReference type="Proteomes" id="UP001295794">
    <property type="component" value="Unassembled WGS sequence"/>
</dbReference>
<feature type="compositionally biased region" description="Polar residues" evidence="1">
    <location>
        <begin position="21"/>
        <end position="31"/>
    </location>
</feature>
<evidence type="ECO:0000256" key="1">
    <source>
        <dbReference type="SAM" id="MobiDB-lite"/>
    </source>
</evidence>
<comment type="caution">
    <text evidence="2">The sequence shown here is derived from an EMBL/GenBank/DDBJ whole genome shotgun (WGS) entry which is preliminary data.</text>
</comment>
<organism evidence="2 3">
    <name type="scientific">Mycena citricolor</name>
    <dbReference type="NCBI Taxonomy" id="2018698"/>
    <lineage>
        <taxon>Eukaryota</taxon>
        <taxon>Fungi</taxon>
        <taxon>Dikarya</taxon>
        <taxon>Basidiomycota</taxon>
        <taxon>Agaricomycotina</taxon>
        <taxon>Agaricomycetes</taxon>
        <taxon>Agaricomycetidae</taxon>
        <taxon>Agaricales</taxon>
        <taxon>Marasmiineae</taxon>
        <taxon>Mycenaceae</taxon>
        <taxon>Mycena</taxon>
    </lineage>
</organism>
<proteinExistence type="predicted"/>